<evidence type="ECO:0000256" key="2">
    <source>
        <dbReference type="ARBA" id="ARBA00044777"/>
    </source>
</evidence>
<keyword evidence="5" id="KW-1185">Reference proteome</keyword>
<evidence type="ECO:0000313" key="4">
    <source>
        <dbReference type="EMBL" id="QNM11928.1"/>
    </source>
</evidence>
<keyword evidence="1 3" id="KW-0159">Chromosome partition</keyword>
<gene>
    <name evidence="3" type="primary">scpA</name>
    <name evidence="4" type="ORF">H9Q80_17035</name>
</gene>
<comment type="similarity">
    <text evidence="3">Belongs to the ScpA family.</text>
</comment>
<dbReference type="PANTHER" id="PTHR33969">
    <property type="entry name" value="SEGREGATION AND CONDENSATION PROTEIN A"/>
    <property type="match status" value="1"/>
</dbReference>
<accession>A0A7G9GM96</accession>
<dbReference type="GO" id="GO:0051301">
    <property type="term" value="P:cell division"/>
    <property type="evidence" value="ECO:0007669"/>
    <property type="project" value="UniProtKB-KW"/>
</dbReference>
<keyword evidence="3" id="KW-0963">Cytoplasm</keyword>
<dbReference type="GO" id="GO:0006260">
    <property type="term" value="P:DNA replication"/>
    <property type="evidence" value="ECO:0007669"/>
    <property type="project" value="UniProtKB-UniRule"/>
</dbReference>
<evidence type="ECO:0000256" key="3">
    <source>
        <dbReference type="HAMAP-Rule" id="MF_01805"/>
    </source>
</evidence>
<dbReference type="KEGG" id="ehn:H9Q80_17035"/>
<dbReference type="RefSeq" id="WP_117454785.1">
    <property type="nucleotide sequence ID" value="NZ_CP060636.1"/>
</dbReference>
<keyword evidence="3" id="KW-0132">Cell division</keyword>
<dbReference type="PANTHER" id="PTHR33969:SF2">
    <property type="entry name" value="SEGREGATION AND CONDENSATION PROTEIN A"/>
    <property type="match status" value="1"/>
</dbReference>
<keyword evidence="3" id="KW-0131">Cell cycle</keyword>
<comment type="subcellular location">
    <subcellularLocation>
        <location evidence="3">Cytoplasm</location>
    </subcellularLocation>
    <text evidence="3">Associated with two foci at the outer edges of the nucleoid region in young cells, and at four foci within both cell halves in older cells.</text>
</comment>
<sequence>MAFTVTIDQFEGPLDLMLHLVKDNKLDLFDLDMDVLTEQYLTYLNAMESMHLEVASEYLAELAGLLEYKSRKLLPREKVEVEEDYEEDKQKLAQRLLEYQRFKEVTADFEKKYAERQMLFSKPLSEEANKWIKTTIEEDLRGNPYDLIKAMQKVIRRQVLAHPYETKMTVKELSLDERVVQIKKRLRDWKGKMSFEELCNDCTSLHMVIVTFLSILDLIQHRELSFTIDQDEEIWIIKGEEVYATA</sequence>
<proteinExistence type="inferred from homology"/>
<comment type="function">
    <text evidence="3">Participates in chromosomal partition during cell division. May act via the formation of a condensin-like complex containing Smc and ScpB that pull DNA away from mid-cell into both cell halves.</text>
</comment>
<dbReference type="HAMAP" id="MF_01805">
    <property type="entry name" value="ScpA"/>
    <property type="match status" value="1"/>
</dbReference>
<dbReference type="GO" id="GO:0007059">
    <property type="term" value="P:chromosome segregation"/>
    <property type="evidence" value="ECO:0007669"/>
    <property type="project" value="UniProtKB-UniRule"/>
</dbReference>
<dbReference type="GO" id="GO:0005737">
    <property type="term" value="C:cytoplasm"/>
    <property type="evidence" value="ECO:0007669"/>
    <property type="project" value="UniProtKB-SubCell"/>
</dbReference>
<dbReference type="InterPro" id="IPR003768">
    <property type="entry name" value="ScpA"/>
</dbReference>
<comment type="subunit">
    <text evidence="3">Component of a cohesin-like complex composed of ScpA, ScpB and the Smc homodimer, in which ScpA and ScpB bind to the head domain of Smc. The presence of the three proteins is required for the association of the complex with DNA.</text>
</comment>
<dbReference type="Pfam" id="PF02616">
    <property type="entry name" value="SMC_ScpA"/>
    <property type="match status" value="1"/>
</dbReference>
<protein>
    <recommendedName>
        <fullName evidence="2 3">Segregation and condensation protein A</fullName>
    </recommendedName>
</protein>
<evidence type="ECO:0000256" key="1">
    <source>
        <dbReference type="ARBA" id="ARBA00022829"/>
    </source>
</evidence>
<name>A0A7G9GM96_9FIRM</name>
<dbReference type="AlphaFoldDB" id="A0A7G9GM96"/>
<evidence type="ECO:0000313" key="5">
    <source>
        <dbReference type="Proteomes" id="UP000515856"/>
    </source>
</evidence>
<dbReference type="EMBL" id="CP060636">
    <property type="protein sequence ID" value="QNM11928.1"/>
    <property type="molecule type" value="Genomic_DNA"/>
</dbReference>
<reference evidence="4 5" key="1">
    <citation type="submission" date="2020-08" db="EMBL/GenBank/DDBJ databases">
        <authorList>
            <person name="Liu C."/>
            <person name="Sun Q."/>
        </authorList>
    </citation>
    <scope>NUCLEOTIDE SEQUENCE [LARGE SCALE GENOMIC DNA]</scope>
    <source>
        <strain evidence="4 5">NSJ-61</strain>
    </source>
</reference>
<dbReference type="Gene3D" id="6.10.250.2410">
    <property type="match status" value="1"/>
</dbReference>
<dbReference type="Proteomes" id="UP000515856">
    <property type="component" value="Chromosome"/>
</dbReference>
<organism evidence="4 5">
    <name type="scientific">[Eubacterium] hominis</name>
    <dbReference type="NCBI Taxonomy" id="2764325"/>
    <lineage>
        <taxon>Bacteria</taxon>
        <taxon>Bacillati</taxon>
        <taxon>Bacillota</taxon>
        <taxon>Erysipelotrichia</taxon>
        <taxon>Erysipelotrichales</taxon>
        <taxon>Erysipelotrichaceae</taxon>
        <taxon>Amedibacillus</taxon>
    </lineage>
</organism>